<accession>A0A3M7R641</accession>
<reference evidence="1 2" key="1">
    <citation type="journal article" date="2018" name="Sci. Rep.">
        <title>Genomic signatures of local adaptation to the degree of environmental predictability in rotifers.</title>
        <authorList>
            <person name="Franch-Gras L."/>
            <person name="Hahn C."/>
            <person name="Garcia-Roger E.M."/>
            <person name="Carmona M.J."/>
            <person name="Serra M."/>
            <person name="Gomez A."/>
        </authorList>
    </citation>
    <scope>NUCLEOTIDE SEQUENCE [LARGE SCALE GENOMIC DNA]</scope>
    <source>
        <strain evidence="1">HYR1</strain>
    </source>
</reference>
<keyword evidence="2" id="KW-1185">Reference proteome</keyword>
<name>A0A3M7R641_BRAPC</name>
<dbReference type="AlphaFoldDB" id="A0A3M7R641"/>
<proteinExistence type="predicted"/>
<protein>
    <submittedName>
        <fullName evidence="1">Uncharacterized protein</fullName>
    </submittedName>
</protein>
<sequence>MTNLDLTLIFFVINFLFNKKKKFVTTHLLHTHQLLIDKIKHKYKSLVSAALKRDKLYKVMIGNKVNTFVKK</sequence>
<gene>
    <name evidence="1" type="ORF">BpHYR1_041303</name>
</gene>
<organism evidence="1 2">
    <name type="scientific">Brachionus plicatilis</name>
    <name type="common">Marine rotifer</name>
    <name type="synonym">Brachionus muelleri</name>
    <dbReference type="NCBI Taxonomy" id="10195"/>
    <lineage>
        <taxon>Eukaryota</taxon>
        <taxon>Metazoa</taxon>
        <taxon>Spiralia</taxon>
        <taxon>Gnathifera</taxon>
        <taxon>Rotifera</taxon>
        <taxon>Eurotatoria</taxon>
        <taxon>Monogononta</taxon>
        <taxon>Pseudotrocha</taxon>
        <taxon>Ploima</taxon>
        <taxon>Brachionidae</taxon>
        <taxon>Brachionus</taxon>
    </lineage>
</organism>
<dbReference type="Proteomes" id="UP000276133">
    <property type="component" value="Unassembled WGS sequence"/>
</dbReference>
<evidence type="ECO:0000313" key="2">
    <source>
        <dbReference type="Proteomes" id="UP000276133"/>
    </source>
</evidence>
<evidence type="ECO:0000313" key="1">
    <source>
        <dbReference type="EMBL" id="RNA18705.1"/>
    </source>
</evidence>
<comment type="caution">
    <text evidence="1">The sequence shown here is derived from an EMBL/GenBank/DDBJ whole genome shotgun (WGS) entry which is preliminary data.</text>
</comment>
<dbReference type="EMBL" id="REGN01004185">
    <property type="protein sequence ID" value="RNA18705.1"/>
    <property type="molecule type" value="Genomic_DNA"/>
</dbReference>